<evidence type="ECO:0000313" key="1">
    <source>
        <dbReference type="EMBL" id="KAI4832080.1"/>
    </source>
</evidence>
<proteinExistence type="predicted"/>
<name>A0ACB9XXA1_CHAAC</name>
<gene>
    <name evidence="1" type="ORF">KUCAC02_015063</name>
</gene>
<keyword evidence="2" id="KW-1185">Reference proteome</keyword>
<evidence type="ECO:0000313" key="2">
    <source>
        <dbReference type="Proteomes" id="UP001057452"/>
    </source>
</evidence>
<organism evidence="1 2">
    <name type="scientific">Chaenocephalus aceratus</name>
    <name type="common">Blackfin icefish</name>
    <name type="synonym">Chaenichthys aceratus</name>
    <dbReference type="NCBI Taxonomy" id="36190"/>
    <lineage>
        <taxon>Eukaryota</taxon>
        <taxon>Metazoa</taxon>
        <taxon>Chordata</taxon>
        <taxon>Craniata</taxon>
        <taxon>Vertebrata</taxon>
        <taxon>Euteleostomi</taxon>
        <taxon>Actinopterygii</taxon>
        <taxon>Neopterygii</taxon>
        <taxon>Teleostei</taxon>
        <taxon>Neoteleostei</taxon>
        <taxon>Acanthomorphata</taxon>
        <taxon>Eupercaria</taxon>
        <taxon>Perciformes</taxon>
        <taxon>Notothenioidei</taxon>
        <taxon>Channichthyidae</taxon>
        <taxon>Chaenocephalus</taxon>
    </lineage>
</organism>
<dbReference type="EMBL" id="CM043785">
    <property type="protein sequence ID" value="KAI4832080.1"/>
    <property type="molecule type" value="Genomic_DNA"/>
</dbReference>
<dbReference type="Proteomes" id="UP001057452">
    <property type="component" value="Chromosome 1"/>
</dbReference>
<reference evidence="1" key="1">
    <citation type="submission" date="2022-05" db="EMBL/GenBank/DDBJ databases">
        <title>Chromosome-level genome of Chaenocephalus aceratus.</title>
        <authorList>
            <person name="Park H."/>
        </authorList>
    </citation>
    <scope>NUCLEOTIDE SEQUENCE</scope>
    <source>
        <strain evidence="1">KU_202001</strain>
    </source>
</reference>
<comment type="caution">
    <text evidence="1">The sequence shown here is derived from an EMBL/GenBank/DDBJ whole genome shotgun (WGS) entry which is preliminary data.</text>
</comment>
<accession>A0ACB9XXA1</accession>
<sequence>MGNRGMEDLIPLINKLQDAFSSIGQSCNLDLPQIAVVGGQSAGKSSVLENFVGRDFLPRGSGIVTRRPLILQLVNSKVEYAEFLHCKGRKFVDFDEVRLEIEAETERVTGSNKGISTVPINLRVYSPNVLNLTLIDLPGMTKVAVGDQPVDIEHQIMEMLMQFITKDSCLILAVTPANTDLANSDALKISKEVDPQGLRTIGVITKLDLMDEGTDARDILENKLLPLRRGYIGVVNRSQKDIDGKKDIRAALAAERKFFLSHPGYRHIAERMGTPHLQKTLNQQLTNHIRDTLPGLRSKLQSQVLSLEKEVEEYKNFRPDDPTRKTKALLQMVQQFGVDFEKCIEGSGDQVDTSNLSGGAKINRIFHERFPFELVKMEFDEKELRREISYAIKNIHGVRTGLFTPDLAFEAIVKKQLIKLKEPCLKCIDLVIQELINTVRQCTNKLGSYPRLREETERIVTTYVRERDSKTKEQVLLLIDIELSYINTNHEDFIGFANAQQRTAANITKKRVMPNQVIRRGWLTINISIMKGGSKDYWFVLTAESLSWYKDEEEKEKKYMLPLDNLKLRDVEKGFMSSKQVFAIFSTEQRNVYKDLRQIELACGAQEDVDSWKASFLRAGVYPEKDQPASEDVMNPSDTVSMDPQLERQVETIRNLVDSYIGIVNKSIRDLMPKTIMHLMINSAKDFIHSELLAYLYSAGDQGSMMEESPEQAQRRDEMLRMYHALKEALVLIGDISTTTISVPVPPPVDDKWIAKDPSPPPASRPAAATAPPPSRPPAVRGPTPGPPPPLNPSPAFGGPPVPTRPPGQAAYAGDPNSGSVPLVPSRPARVPPALPPGIPRRPPQVPSRPNHW</sequence>
<protein>
    <submittedName>
        <fullName evidence="1">Uncharacterized protein</fullName>
    </submittedName>
</protein>